<feature type="transmembrane region" description="Helical" evidence="1">
    <location>
        <begin position="86"/>
        <end position="108"/>
    </location>
</feature>
<reference evidence="2 3" key="1">
    <citation type="submission" date="2019-01" db="EMBL/GenBank/DDBJ databases">
        <title>Novel species of Cellulomonas.</title>
        <authorList>
            <person name="Liu Q."/>
            <person name="Xin Y.-H."/>
        </authorList>
    </citation>
    <scope>NUCLEOTIDE SEQUENCE [LARGE SCALE GENOMIC DNA]</scope>
    <source>
        <strain evidence="2 3">HLT2-17</strain>
    </source>
</reference>
<feature type="transmembrane region" description="Helical" evidence="1">
    <location>
        <begin position="267"/>
        <end position="285"/>
    </location>
</feature>
<name>A0A4Q5MXU7_9MICO</name>
<proteinExistence type="predicted"/>
<keyword evidence="1" id="KW-1133">Transmembrane helix</keyword>
<evidence type="ECO:0000313" key="2">
    <source>
        <dbReference type="EMBL" id="RYV50508.1"/>
    </source>
</evidence>
<dbReference type="EMBL" id="SDWW01000032">
    <property type="protein sequence ID" value="RYV50508.1"/>
    <property type="molecule type" value="Genomic_DNA"/>
</dbReference>
<accession>A0A4Q5MXU7</accession>
<dbReference type="Proteomes" id="UP000293764">
    <property type="component" value="Unassembled WGS sequence"/>
</dbReference>
<sequence length="290" mass="30424">MSTETLTSATDTPLGTASTGRIHLTFPRVVRSEWIKFRTLRSTVWTLATTIVLMVGISLLFAWGVTSSTGAGGNPEDFGGLTGANVVTGGYYFGQLTLAVLGVLVISGEYSTGMIRSTLAAVPTRLPALWAKALVLGVTSFVVSSIAIGLSYVATRAMLDPIDLATDLGDPEQIRILLGTALYLTAIALLAFAFGALLRHSAAALAAVLGLLLVVENVFLLIPLTFFEKISPFLPSTAGSQLMMPQAQIDLMAQSATGAVLTPWEGFAVLAAWVVVLLGVAAVLLKRRNA</sequence>
<feature type="transmembrane region" description="Helical" evidence="1">
    <location>
        <begin position="129"/>
        <end position="154"/>
    </location>
</feature>
<dbReference type="PANTHER" id="PTHR37305">
    <property type="entry name" value="INTEGRAL MEMBRANE PROTEIN-RELATED"/>
    <property type="match status" value="1"/>
</dbReference>
<protein>
    <submittedName>
        <fullName evidence="2">ABC transporter permease</fullName>
    </submittedName>
</protein>
<dbReference type="PANTHER" id="PTHR37305:SF1">
    <property type="entry name" value="MEMBRANE PROTEIN"/>
    <property type="match status" value="1"/>
</dbReference>
<keyword evidence="1" id="KW-0472">Membrane</keyword>
<dbReference type="AlphaFoldDB" id="A0A4Q5MXU7"/>
<dbReference type="RefSeq" id="WP_130103172.1">
    <property type="nucleotide sequence ID" value="NZ_SDWW01000032.1"/>
</dbReference>
<evidence type="ECO:0000313" key="3">
    <source>
        <dbReference type="Proteomes" id="UP000293764"/>
    </source>
</evidence>
<keyword evidence="3" id="KW-1185">Reference proteome</keyword>
<organism evidence="2 3">
    <name type="scientific">Pengzhenrongella frigida</name>
    <dbReference type="NCBI Taxonomy" id="1259133"/>
    <lineage>
        <taxon>Bacteria</taxon>
        <taxon>Bacillati</taxon>
        <taxon>Actinomycetota</taxon>
        <taxon>Actinomycetes</taxon>
        <taxon>Micrococcales</taxon>
        <taxon>Pengzhenrongella</taxon>
    </lineage>
</organism>
<evidence type="ECO:0000256" key="1">
    <source>
        <dbReference type="SAM" id="Phobius"/>
    </source>
</evidence>
<comment type="caution">
    <text evidence="2">The sequence shown here is derived from an EMBL/GenBank/DDBJ whole genome shotgun (WGS) entry which is preliminary data.</text>
</comment>
<keyword evidence="1" id="KW-0812">Transmembrane</keyword>
<feature type="transmembrane region" description="Helical" evidence="1">
    <location>
        <begin position="174"/>
        <end position="198"/>
    </location>
</feature>
<feature type="transmembrane region" description="Helical" evidence="1">
    <location>
        <begin position="205"/>
        <end position="227"/>
    </location>
</feature>
<gene>
    <name evidence="2" type="ORF">EUA98_13305</name>
</gene>
<feature type="transmembrane region" description="Helical" evidence="1">
    <location>
        <begin position="44"/>
        <end position="66"/>
    </location>
</feature>
<dbReference type="OrthoDB" id="3297477at2"/>